<evidence type="ECO:0000256" key="12">
    <source>
        <dbReference type="RuleBase" id="RU003862"/>
    </source>
</evidence>
<dbReference type="InterPro" id="IPR029041">
    <property type="entry name" value="FAD-linked_oxidoreductase-like"/>
</dbReference>
<evidence type="ECO:0000256" key="9">
    <source>
        <dbReference type="ARBA" id="ARBA00023167"/>
    </source>
</evidence>
<dbReference type="CDD" id="cd00537">
    <property type="entry name" value="MTHFR"/>
    <property type="match status" value="1"/>
</dbReference>
<evidence type="ECO:0000256" key="7">
    <source>
        <dbReference type="ARBA" id="ARBA00023002"/>
    </source>
</evidence>
<evidence type="ECO:0000256" key="3">
    <source>
        <dbReference type="ARBA" id="ARBA00006743"/>
    </source>
</evidence>
<evidence type="ECO:0000313" key="14">
    <source>
        <dbReference type="Proteomes" id="UP000824160"/>
    </source>
</evidence>
<dbReference type="Pfam" id="PF02219">
    <property type="entry name" value="MTHFR"/>
    <property type="match status" value="1"/>
</dbReference>
<dbReference type="SUPFAM" id="SSF51730">
    <property type="entry name" value="FAD-linked oxidoreductase"/>
    <property type="match status" value="1"/>
</dbReference>
<evidence type="ECO:0000256" key="8">
    <source>
        <dbReference type="ARBA" id="ARBA00023027"/>
    </source>
</evidence>
<comment type="caution">
    <text evidence="13">The sequence shown here is derived from an EMBL/GenBank/DDBJ whole genome shotgun (WGS) entry which is preliminary data.</text>
</comment>
<comment type="pathway">
    <text evidence="2 12">One-carbon metabolism; tetrahydrofolate interconversion.</text>
</comment>
<dbReference type="Gene3D" id="3.20.20.220">
    <property type="match status" value="1"/>
</dbReference>
<comment type="catalytic activity">
    <reaction evidence="11">
        <text>(6S)-5-methyl-5,6,7,8-tetrahydrofolate + NAD(+) = (6R)-5,10-methylene-5,6,7,8-tetrahydrofolate + NADH + H(+)</text>
        <dbReference type="Rhea" id="RHEA:19821"/>
        <dbReference type="ChEBI" id="CHEBI:15378"/>
        <dbReference type="ChEBI" id="CHEBI:15636"/>
        <dbReference type="ChEBI" id="CHEBI:18608"/>
        <dbReference type="ChEBI" id="CHEBI:57540"/>
        <dbReference type="ChEBI" id="CHEBI:57945"/>
        <dbReference type="EC" id="1.5.1.54"/>
    </reaction>
    <physiologicalReaction direction="right-to-left" evidence="11">
        <dbReference type="Rhea" id="RHEA:19823"/>
    </physiologicalReaction>
</comment>
<gene>
    <name evidence="13" type="primary">metF</name>
    <name evidence="13" type="ORF">IAC43_02665</name>
</gene>
<evidence type="ECO:0000256" key="5">
    <source>
        <dbReference type="ARBA" id="ARBA00022630"/>
    </source>
</evidence>
<protein>
    <recommendedName>
        <fullName evidence="12">Methylenetetrahydrofolate reductase</fullName>
        <ecNumber evidence="12">1.5.1.54</ecNumber>
    </recommendedName>
</protein>
<dbReference type="GO" id="GO:0071949">
    <property type="term" value="F:FAD binding"/>
    <property type="evidence" value="ECO:0007669"/>
    <property type="project" value="TreeGrafter"/>
</dbReference>
<keyword evidence="6 12" id="KW-0274">FAD</keyword>
<dbReference type="GO" id="GO:0035999">
    <property type="term" value="P:tetrahydrofolate interconversion"/>
    <property type="evidence" value="ECO:0007669"/>
    <property type="project" value="TreeGrafter"/>
</dbReference>
<dbReference type="InterPro" id="IPR003171">
    <property type="entry name" value="Mehydrof_redctse-like"/>
</dbReference>
<keyword evidence="8" id="KW-0520">NAD</keyword>
<dbReference type="GO" id="GO:0009086">
    <property type="term" value="P:methionine biosynthetic process"/>
    <property type="evidence" value="ECO:0007669"/>
    <property type="project" value="UniProtKB-KW"/>
</dbReference>
<keyword evidence="9" id="KW-0486">Methionine biosynthesis</keyword>
<keyword evidence="4" id="KW-0028">Amino-acid biosynthesis</keyword>
<dbReference type="GO" id="GO:0106312">
    <property type="term" value="F:methylenetetrahydrofolate reductase (NADH) activity"/>
    <property type="evidence" value="ECO:0007669"/>
    <property type="project" value="UniProtKB-EC"/>
</dbReference>
<evidence type="ECO:0000256" key="2">
    <source>
        <dbReference type="ARBA" id="ARBA00004777"/>
    </source>
</evidence>
<dbReference type="Proteomes" id="UP000824160">
    <property type="component" value="Unassembled WGS sequence"/>
</dbReference>
<dbReference type="PANTHER" id="PTHR45754">
    <property type="entry name" value="METHYLENETETRAHYDROFOLATE REDUCTASE"/>
    <property type="match status" value="1"/>
</dbReference>
<dbReference type="GO" id="GO:0005829">
    <property type="term" value="C:cytosol"/>
    <property type="evidence" value="ECO:0007669"/>
    <property type="project" value="InterPro"/>
</dbReference>
<proteinExistence type="inferred from homology"/>
<evidence type="ECO:0000256" key="6">
    <source>
        <dbReference type="ARBA" id="ARBA00022827"/>
    </source>
</evidence>
<name>A0A9D1H6D9_9FIRM</name>
<comment type="pathway">
    <text evidence="10">Amino-acid biosynthesis; L-methionine biosynthesis via de novo pathway.</text>
</comment>
<reference evidence="13" key="2">
    <citation type="journal article" date="2021" name="PeerJ">
        <title>Extensive microbial diversity within the chicken gut microbiome revealed by metagenomics and culture.</title>
        <authorList>
            <person name="Gilroy R."/>
            <person name="Ravi A."/>
            <person name="Getino M."/>
            <person name="Pursley I."/>
            <person name="Horton D.L."/>
            <person name="Alikhan N.F."/>
            <person name="Baker D."/>
            <person name="Gharbi K."/>
            <person name="Hall N."/>
            <person name="Watson M."/>
            <person name="Adriaenssens E.M."/>
            <person name="Foster-Nyarko E."/>
            <person name="Jarju S."/>
            <person name="Secka A."/>
            <person name="Antonio M."/>
            <person name="Oren A."/>
            <person name="Chaudhuri R.R."/>
            <person name="La Ragione R."/>
            <person name="Hildebrand F."/>
            <person name="Pallen M.J."/>
        </authorList>
    </citation>
    <scope>NUCLEOTIDE SEQUENCE</scope>
    <source>
        <strain evidence="13">ChiBcec7-5410</strain>
    </source>
</reference>
<dbReference type="NCBIfam" id="TIGR00676">
    <property type="entry name" value="fadh2"/>
    <property type="match status" value="1"/>
</dbReference>
<dbReference type="AlphaFoldDB" id="A0A9D1H6D9"/>
<sequence>MKIRDIINARPVTISCELFPPKKDSDFAGVQQAARKIAGLRPDFISITYGASGGTSKNTVEIASMVQKECGITSIAHLTCYSSTPEEVDRVIDKIKENGIENILALRGDPPRDTSVPIPGHYNHAYELIRQIRQKGDFCIGGACYPEGHVECANRDLDLDYLKMKVDEGCDFLTTQMFFDNNILYRFLYRALAKGIDVPILAGIMPVINARQIQRSVQLSGTELPNRFCGIIDKFGSDPAAMKQAGIAYATEQIIDLIANGVRGIHLYTMNRPDIAEAIFHNLSYILGREENV</sequence>
<organism evidence="13 14">
    <name type="scientific">Candidatus Faecivivens stercoripullorum</name>
    <dbReference type="NCBI Taxonomy" id="2840805"/>
    <lineage>
        <taxon>Bacteria</taxon>
        <taxon>Bacillati</taxon>
        <taxon>Bacillota</taxon>
        <taxon>Clostridia</taxon>
        <taxon>Eubacteriales</taxon>
        <taxon>Oscillospiraceae</taxon>
        <taxon>Oscillospiraceae incertae sedis</taxon>
        <taxon>Candidatus Faecivivens</taxon>
    </lineage>
</organism>
<accession>A0A9D1H6D9</accession>
<keyword evidence="5 12" id="KW-0285">Flavoprotein</keyword>
<evidence type="ECO:0000313" key="13">
    <source>
        <dbReference type="EMBL" id="HIT94066.1"/>
    </source>
</evidence>
<dbReference type="EC" id="1.5.1.54" evidence="12"/>
<reference evidence="13" key="1">
    <citation type="submission" date="2020-10" db="EMBL/GenBank/DDBJ databases">
        <authorList>
            <person name="Gilroy R."/>
        </authorList>
    </citation>
    <scope>NUCLEOTIDE SEQUENCE</scope>
    <source>
        <strain evidence="13">ChiBcec7-5410</strain>
    </source>
</reference>
<dbReference type="EMBL" id="DVLW01000074">
    <property type="protein sequence ID" value="HIT94066.1"/>
    <property type="molecule type" value="Genomic_DNA"/>
</dbReference>
<dbReference type="PANTHER" id="PTHR45754:SF3">
    <property type="entry name" value="METHYLENETETRAHYDROFOLATE REDUCTASE (NADPH)"/>
    <property type="match status" value="1"/>
</dbReference>
<keyword evidence="7 12" id="KW-0560">Oxidoreductase</keyword>
<comment type="similarity">
    <text evidence="3 12">Belongs to the methylenetetrahydrofolate reductase family.</text>
</comment>
<evidence type="ECO:0000256" key="11">
    <source>
        <dbReference type="ARBA" id="ARBA00048628"/>
    </source>
</evidence>
<evidence type="ECO:0000256" key="1">
    <source>
        <dbReference type="ARBA" id="ARBA00001974"/>
    </source>
</evidence>
<evidence type="ECO:0000256" key="4">
    <source>
        <dbReference type="ARBA" id="ARBA00022605"/>
    </source>
</evidence>
<dbReference type="InterPro" id="IPR004620">
    <property type="entry name" value="MTHF_reductase_bac"/>
</dbReference>
<comment type="cofactor">
    <cofactor evidence="1 12">
        <name>FAD</name>
        <dbReference type="ChEBI" id="CHEBI:57692"/>
    </cofactor>
</comment>
<evidence type="ECO:0000256" key="10">
    <source>
        <dbReference type="ARBA" id="ARBA00034478"/>
    </source>
</evidence>